<accession>A0A928ZXU8</accession>
<dbReference type="EMBL" id="JADEXP010000272">
    <property type="protein sequence ID" value="MBE9069430.1"/>
    <property type="molecule type" value="Genomic_DNA"/>
</dbReference>
<organism evidence="1 2">
    <name type="scientific">Leptolyngbya cf. ectocarpi LEGE 11479</name>
    <dbReference type="NCBI Taxonomy" id="1828722"/>
    <lineage>
        <taxon>Bacteria</taxon>
        <taxon>Bacillati</taxon>
        <taxon>Cyanobacteriota</taxon>
        <taxon>Cyanophyceae</taxon>
        <taxon>Leptolyngbyales</taxon>
        <taxon>Leptolyngbyaceae</taxon>
        <taxon>Leptolyngbya group</taxon>
        <taxon>Leptolyngbya</taxon>
    </lineage>
</organism>
<evidence type="ECO:0000313" key="1">
    <source>
        <dbReference type="EMBL" id="MBE9069430.1"/>
    </source>
</evidence>
<dbReference type="SUPFAM" id="SSF52266">
    <property type="entry name" value="SGNH hydrolase"/>
    <property type="match status" value="1"/>
</dbReference>
<gene>
    <name evidence="1" type="ORF">IQ260_22550</name>
</gene>
<dbReference type="Proteomes" id="UP000615026">
    <property type="component" value="Unassembled WGS sequence"/>
</dbReference>
<evidence type="ECO:0008006" key="3">
    <source>
        <dbReference type="Google" id="ProtNLM"/>
    </source>
</evidence>
<evidence type="ECO:0000313" key="2">
    <source>
        <dbReference type="Proteomes" id="UP000615026"/>
    </source>
</evidence>
<proteinExistence type="predicted"/>
<name>A0A928ZXU8_LEPEC</name>
<reference evidence="1" key="1">
    <citation type="submission" date="2020-10" db="EMBL/GenBank/DDBJ databases">
        <authorList>
            <person name="Castelo-Branco R."/>
            <person name="Eusebio N."/>
            <person name="Adriana R."/>
            <person name="Vieira A."/>
            <person name="Brugerolle De Fraissinette N."/>
            <person name="Rezende De Castro R."/>
            <person name="Schneider M.P."/>
            <person name="Vasconcelos V."/>
            <person name="Leao P.N."/>
        </authorList>
    </citation>
    <scope>NUCLEOTIDE SEQUENCE</scope>
    <source>
        <strain evidence="1">LEGE 11479</strain>
    </source>
</reference>
<sequence>MTAVLFGVAMLMSLAVWLIRGGAHGPDAAWAAKVNFWGNRQVAMALQSGFEQAEQAAGLAQTAQSVEQWDQVVEAWTYAIASLQAIPVSSPERFWAQRVQREYIENLAFAQQQANRLSWPDVFPSLGSGILDEQLRLYLSYLATFGPPDILIVGSSRSLQGLDPQPLEATLNQQGYPVRVYNLSINGATAQVMNFMLQRLLTPEQLPRPVIWGDGSRAFNSRRIDATFERILSSPGYQTALAGEQPGFTDPAPIPRQPSDINARGFLPVPAVFDPAVFYQTYPRVSGRYDAFYSPFGLTGLQLGSLASLVSYLQSRNIDLVYVNLPLSGDYLDDYRLPLDQQFQQFLQTQSQRLGFTVIDLLLQWRSQNAFFADPSHLNQVGAAALGQQLARHPQILEKLVQTKADVLTAPSAGRTASPPPP</sequence>
<protein>
    <recommendedName>
        <fullName evidence="3">SGNH/GDSL hydrolase family protein</fullName>
    </recommendedName>
</protein>
<dbReference type="AlphaFoldDB" id="A0A928ZXU8"/>
<comment type="caution">
    <text evidence="1">The sequence shown here is derived from an EMBL/GenBank/DDBJ whole genome shotgun (WGS) entry which is preliminary data.</text>
</comment>
<keyword evidence="2" id="KW-1185">Reference proteome</keyword>